<name>A0A017HEI7_9RHOB</name>
<proteinExistence type="predicted"/>
<accession>A0A017HEI7</accession>
<dbReference type="eggNOG" id="ENOG50307R7">
    <property type="taxonomic scope" value="Bacteria"/>
</dbReference>
<dbReference type="STRING" id="1122180.Lokhon_00996"/>
<dbReference type="AlphaFoldDB" id="A0A017HEI7"/>
<sequence length="226" mass="23484">MQRAFVPVMLLSAWAGLAGGAAQAGAWPREAGETFLSFGGIVALSEEDGALSRIDPTIYLEYGLTERLTLGLDGYAADDGGSGNLFGWARLPLATGANGDVAAISAGAGAVLVDEDDTEAAARLGLHWGRGIEEGWLSIDAQALLALSSLSHEAKIDATWGQSLSPRWTGMLQGQVGYGLDGDAYAKLGASAVLHVAPDLDLRIGLSRAITGDPDAGLSVETWWRF</sequence>
<keyword evidence="1" id="KW-0732">Signal</keyword>
<evidence type="ECO:0000256" key="1">
    <source>
        <dbReference type="SAM" id="SignalP"/>
    </source>
</evidence>
<comment type="caution">
    <text evidence="2">The sequence shown here is derived from an EMBL/GenBank/DDBJ whole genome shotgun (WGS) entry which is preliminary data.</text>
</comment>
<dbReference type="Proteomes" id="UP000025047">
    <property type="component" value="Unassembled WGS sequence"/>
</dbReference>
<protein>
    <submittedName>
        <fullName evidence="2">Uncharacterized protein</fullName>
    </submittedName>
</protein>
<dbReference type="RefSeq" id="WP_162561756.1">
    <property type="nucleotide sequence ID" value="NZ_KB822997.1"/>
</dbReference>
<organism evidence="2 3">
    <name type="scientific">Limimaricola hongkongensis DSM 17492</name>
    <dbReference type="NCBI Taxonomy" id="1122180"/>
    <lineage>
        <taxon>Bacteria</taxon>
        <taxon>Pseudomonadati</taxon>
        <taxon>Pseudomonadota</taxon>
        <taxon>Alphaproteobacteria</taxon>
        <taxon>Rhodobacterales</taxon>
        <taxon>Paracoccaceae</taxon>
        <taxon>Limimaricola</taxon>
    </lineage>
</organism>
<feature type="signal peptide" evidence="1">
    <location>
        <begin position="1"/>
        <end position="24"/>
    </location>
</feature>
<evidence type="ECO:0000313" key="3">
    <source>
        <dbReference type="Proteomes" id="UP000025047"/>
    </source>
</evidence>
<dbReference type="EMBL" id="APGJ01000004">
    <property type="protein sequence ID" value="EYD72204.1"/>
    <property type="molecule type" value="Genomic_DNA"/>
</dbReference>
<feature type="chain" id="PRO_5001495960" evidence="1">
    <location>
        <begin position="25"/>
        <end position="226"/>
    </location>
</feature>
<evidence type="ECO:0000313" key="2">
    <source>
        <dbReference type="EMBL" id="EYD72204.1"/>
    </source>
</evidence>
<dbReference type="PATRIC" id="fig|1122180.6.peg.989"/>
<gene>
    <name evidence="2" type="ORF">Lokhon_00996</name>
</gene>
<reference evidence="2 3" key="1">
    <citation type="submission" date="2013-03" db="EMBL/GenBank/DDBJ databases">
        <authorList>
            <person name="Fiebig A."/>
            <person name="Goeker M."/>
            <person name="Klenk H.-P.P."/>
        </authorList>
    </citation>
    <scope>NUCLEOTIDE SEQUENCE [LARGE SCALE GENOMIC DNA]</scope>
    <source>
        <strain evidence="2 3">DSM 17492</strain>
    </source>
</reference>
<dbReference type="HOGENOM" id="CLU_085059_0_0_5"/>
<keyword evidence="3" id="KW-1185">Reference proteome</keyword>